<evidence type="ECO:0000256" key="2">
    <source>
        <dbReference type="ARBA" id="ARBA00004496"/>
    </source>
</evidence>
<evidence type="ECO:0000256" key="5">
    <source>
        <dbReference type="SAM" id="MobiDB-lite"/>
    </source>
</evidence>
<name>A0AAD1ZM65_9LAMI</name>
<evidence type="ECO:0000259" key="6">
    <source>
        <dbReference type="Pfam" id="PF13943"/>
    </source>
</evidence>
<evidence type="ECO:0000256" key="4">
    <source>
        <dbReference type="ARBA" id="ARBA00023242"/>
    </source>
</evidence>
<protein>
    <recommendedName>
        <fullName evidence="6">WPP domain-containing protein</fullName>
    </recommendedName>
</protein>
<dbReference type="GO" id="GO:0048527">
    <property type="term" value="P:lateral root development"/>
    <property type="evidence" value="ECO:0007669"/>
    <property type="project" value="InterPro"/>
</dbReference>
<dbReference type="InterPro" id="IPR025265">
    <property type="entry name" value="WPP_dom"/>
</dbReference>
<feature type="domain" description="WPP" evidence="6">
    <location>
        <begin position="24"/>
        <end position="105"/>
    </location>
</feature>
<dbReference type="PANTHER" id="PTHR34362:SF1">
    <property type="entry name" value="WPP DOMAIN-CONTAINING PROTEIN 1-RELATED"/>
    <property type="match status" value="1"/>
</dbReference>
<gene>
    <name evidence="7" type="ORF">FPE_LOCUS16783</name>
</gene>
<dbReference type="Pfam" id="PF13943">
    <property type="entry name" value="WPP"/>
    <property type="match status" value="1"/>
</dbReference>
<evidence type="ECO:0000256" key="3">
    <source>
        <dbReference type="ARBA" id="ARBA00022490"/>
    </source>
</evidence>
<keyword evidence="4" id="KW-0539">Nucleus</keyword>
<reference evidence="7" key="1">
    <citation type="submission" date="2023-05" db="EMBL/GenBank/DDBJ databases">
        <authorList>
            <person name="Huff M."/>
        </authorList>
    </citation>
    <scope>NUCLEOTIDE SEQUENCE</scope>
</reference>
<keyword evidence="3" id="KW-0963">Cytoplasm</keyword>
<dbReference type="PANTHER" id="PTHR34362">
    <property type="entry name" value="WPP DOMAIN-CONTAINING PROTEIN 1-RELATED"/>
    <property type="match status" value="1"/>
</dbReference>
<keyword evidence="8" id="KW-1185">Reference proteome</keyword>
<feature type="compositionally biased region" description="Basic and acidic residues" evidence="5">
    <location>
        <begin position="119"/>
        <end position="146"/>
    </location>
</feature>
<accession>A0AAD1ZM65</accession>
<organism evidence="7 8">
    <name type="scientific">Fraxinus pennsylvanica</name>
    <dbReference type="NCBI Taxonomy" id="56036"/>
    <lineage>
        <taxon>Eukaryota</taxon>
        <taxon>Viridiplantae</taxon>
        <taxon>Streptophyta</taxon>
        <taxon>Embryophyta</taxon>
        <taxon>Tracheophyta</taxon>
        <taxon>Spermatophyta</taxon>
        <taxon>Magnoliopsida</taxon>
        <taxon>eudicotyledons</taxon>
        <taxon>Gunneridae</taxon>
        <taxon>Pentapetalae</taxon>
        <taxon>asterids</taxon>
        <taxon>lamiids</taxon>
        <taxon>Lamiales</taxon>
        <taxon>Oleaceae</taxon>
        <taxon>Oleeae</taxon>
        <taxon>Fraxinus</taxon>
    </lineage>
</organism>
<evidence type="ECO:0000313" key="7">
    <source>
        <dbReference type="EMBL" id="CAI9769507.1"/>
    </source>
</evidence>
<dbReference type="Proteomes" id="UP000834106">
    <property type="component" value="Chromosome 10"/>
</dbReference>
<dbReference type="GO" id="GO:0005737">
    <property type="term" value="C:cytoplasm"/>
    <property type="evidence" value="ECO:0007669"/>
    <property type="project" value="UniProtKB-SubCell"/>
</dbReference>
<dbReference type="GO" id="GO:0000278">
    <property type="term" value="P:mitotic cell cycle"/>
    <property type="evidence" value="ECO:0007669"/>
    <property type="project" value="InterPro"/>
</dbReference>
<dbReference type="EMBL" id="OU503045">
    <property type="protein sequence ID" value="CAI9769507.1"/>
    <property type="molecule type" value="Genomic_DNA"/>
</dbReference>
<evidence type="ECO:0000313" key="8">
    <source>
        <dbReference type="Proteomes" id="UP000834106"/>
    </source>
</evidence>
<comment type="subcellular location">
    <subcellularLocation>
        <location evidence="2">Cytoplasm</location>
    </subcellularLocation>
    <subcellularLocation>
        <location evidence="1">Nucleus</location>
    </subcellularLocation>
</comment>
<dbReference type="GO" id="GO:0005634">
    <property type="term" value="C:nucleus"/>
    <property type="evidence" value="ECO:0007669"/>
    <property type="project" value="UniProtKB-SubCell"/>
</dbReference>
<proteinExistence type="predicted"/>
<sequence length="171" mass="19215">MAEAEQAQQQPGFTSTTQKFSNVSFNIWPPTDRTRDTVRNRLIETLSFPSILSKCYGIVPSEEATDVATRIEKEAFLSAVGVATTDNDGFKILQVYSKEISKRMLLQVYSKEISKRMLDTVKSRSDEAEPESKPVEEPEVESKTEEQNEEEDMGSTAPPQSEKIESVVDDE</sequence>
<dbReference type="InterPro" id="IPR038214">
    <property type="entry name" value="WPP_sf"/>
</dbReference>
<evidence type="ECO:0000256" key="1">
    <source>
        <dbReference type="ARBA" id="ARBA00004123"/>
    </source>
</evidence>
<dbReference type="AlphaFoldDB" id="A0AAD1ZM65"/>
<feature type="compositionally biased region" description="Basic and acidic residues" evidence="5">
    <location>
        <begin position="162"/>
        <end position="171"/>
    </location>
</feature>
<dbReference type="InterPro" id="IPR044692">
    <property type="entry name" value="WPP1/2/3"/>
</dbReference>
<dbReference type="Gene3D" id="1.10.246.200">
    <property type="entry name" value="WPP domain"/>
    <property type="match status" value="2"/>
</dbReference>
<feature type="region of interest" description="Disordered" evidence="5">
    <location>
        <begin position="119"/>
        <end position="171"/>
    </location>
</feature>